<protein>
    <submittedName>
        <fullName evidence="1">Uncharacterized protein</fullName>
    </submittedName>
</protein>
<dbReference type="OrthoDB" id="2681020at2759"/>
<gene>
    <name evidence="1" type="ORF">F5147DRAFT_759318</name>
</gene>
<dbReference type="AlphaFoldDB" id="A0A9P7JX32"/>
<evidence type="ECO:0000313" key="1">
    <source>
        <dbReference type="EMBL" id="KAG2113618.1"/>
    </source>
</evidence>
<dbReference type="RefSeq" id="XP_041296005.1">
    <property type="nucleotide sequence ID" value="XM_041440440.1"/>
</dbReference>
<dbReference type="EMBL" id="JABBWM010000012">
    <property type="protein sequence ID" value="KAG2113618.1"/>
    <property type="molecule type" value="Genomic_DNA"/>
</dbReference>
<reference evidence="1" key="1">
    <citation type="journal article" date="2020" name="New Phytol.">
        <title>Comparative genomics reveals dynamic genome evolution in host specialist ectomycorrhizal fungi.</title>
        <authorList>
            <person name="Lofgren L.A."/>
            <person name="Nguyen N.H."/>
            <person name="Vilgalys R."/>
            <person name="Ruytinx J."/>
            <person name="Liao H.L."/>
            <person name="Branco S."/>
            <person name="Kuo A."/>
            <person name="LaButti K."/>
            <person name="Lipzen A."/>
            <person name="Andreopoulos W."/>
            <person name="Pangilinan J."/>
            <person name="Riley R."/>
            <person name="Hundley H."/>
            <person name="Na H."/>
            <person name="Barry K."/>
            <person name="Grigoriev I.V."/>
            <person name="Stajich J.E."/>
            <person name="Kennedy P.G."/>
        </authorList>
    </citation>
    <scope>NUCLEOTIDE SEQUENCE</scope>
    <source>
        <strain evidence="1">FC423</strain>
    </source>
</reference>
<proteinExistence type="predicted"/>
<keyword evidence="2" id="KW-1185">Reference proteome</keyword>
<organism evidence="1 2">
    <name type="scientific">Suillus discolor</name>
    <dbReference type="NCBI Taxonomy" id="1912936"/>
    <lineage>
        <taxon>Eukaryota</taxon>
        <taxon>Fungi</taxon>
        <taxon>Dikarya</taxon>
        <taxon>Basidiomycota</taxon>
        <taxon>Agaricomycotina</taxon>
        <taxon>Agaricomycetes</taxon>
        <taxon>Agaricomycetidae</taxon>
        <taxon>Boletales</taxon>
        <taxon>Suillineae</taxon>
        <taxon>Suillaceae</taxon>
        <taxon>Suillus</taxon>
    </lineage>
</organism>
<accession>A0A9P7JX32</accession>
<sequence>MLPKDLKHQIRKIRGTEITHADIQALLPSESQRKITGTSINAYDACTEDMHEDRDFCIFNSWIVPIASGQGVTWVDLGHTCTQPTGTKNFRGLPVPAWVRASQVWVNLRPNLQVVRVTHGLILQKVVRVYEAFWA</sequence>
<name>A0A9P7JX32_9AGAM</name>
<comment type="caution">
    <text evidence="1">The sequence shown here is derived from an EMBL/GenBank/DDBJ whole genome shotgun (WGS) entry which is preliminary data.</text>
</comment>
<dbReference type="Proteomes" id="UP000823399">
    <property type="component" value="Unassembled WGS sequence"/>
</dbReference>
<dbReference type="GeneID" id="64702699"/>
<evidence type="ECO:0000313" key="2">
    <source>
        <dbReference type="Proteomes" id="UP000823399"/>
    </source>
</evidence>